<reference evidence="1" key="1">
    <citation type="submission" date="2023-07" db="EMBL/GenBank/DDBJ databases">
        <authorList>
            <consortium name="AG Swart"/>
            <person name="Singh M."/>
            <person name="Singh A."/>
            <person name="Seah K."/>
            <person name="Emmerich C."/>
        </authorList>
    </citation>
    <scope>NUCLEOTIDE SEQUENCE</scope>
    <source>
        <strain evidence="1">DP1</strain>
    </source>
</reference>
<proteinExistence type="predicted"/>
<protein>
    <submittedName>
        <fullName evidence="1">Uncharacterized protein</fullName>
    </submittedName>
</protein>
<evidence type="ECO:0000313" key="2">
    <source>
        <dbReference type="Proteomes" id="UP001295684"/>
    </source>
</evidence>
<dbReference type="AlphaFoldDB" id="A0AAD1UTC8"/>
<accession>A0AAD1UTC8</accession>
<dbReference type="EMBL" id="CAMPGE010012278">
    <property type="protein sequence ID" value="CAI2371055.1"/>
    <property type="molecule type" value="Genomic_DNA"/>
</dbReference>
<gene>
    <name evidence="1" type="ORF">ECRASSUSDP1_LOCUS12375</name>
</gene>
<organism evidence="1 2">
    <name type="scientific">Euplotes crassus</name>
    <dbReference type="NCBI Taxonomy" id="5936"/>
    <lineage>
        <taxon>Eukaryota</taxon>
        <taxon>Sar</taxon>
        <taxon>Alveolata</taxon>
        <taxon>Ciliophora</taxon>
        <taxon>Intramacronucleata</taxon>
        <taxon>Spirotrichea</taxon>
        <taxon>Hypotrichia</taxon>
        <taxon>Euplotida</taxon>
        <taxon>Euplotidae</taxon>
        <taxon>Moneuplotes</taxon>
    </lineage>
</organism>
<comment type="caution">
    <text evidence="1">The sequence shown here is derived from an EMBL/GenBank/DDBJ whole genome shotgun (WGS) entry which is preliminary data.</text>
</comment>
<dbReference type="Proteomes" id="UP001295684">
    <property type="component" value="Unassembled WGS sequence"/>
</dbReference>
<evidence type="ECO:0000313" key="1">
    <source>
        <dbReference type="EMBL" id="CAI2371055.1"/>
    </source>
</evidence>
<sequence>MKNHLYNISASDNKCFKISFRYTHSADKNLVGHILTDFVNNRSKFAKILSVSCINFRVNIFLNSPSENRTLATNFRRLIVVHLIIISRAAGCYL</sequence>
<name>A0AAD1UTC8_EUPCR</name>
<keyword evidence="2" id="KW-1185">Reference proteome</keyword>